<proteinExistence type="predicted"/>
<feature type="compositionally biased region" description="Basic residues" evidence="1">
    <location>
        <begin position="306"/>
        <end position="317"/>
    </location>
</feature>
<accession>A0A1Q9E3Z8</accession>
<dbReference type="SUPFAM" id="SSF54928">
    <property type="entry name" value="RNA-binding domain, RBD"/>
    <property type="match status" value="1"/>
</dbReference>
<keyword evidence="3" id="KW-1185">Reference proteome</keyword>
<dbReference type="AlphaFoldDB" id="A0A1Q9E3Z8"/>
<feature type="region of interest" description="Disordered" evidence="1">
    <location>
        <begin position="236"/>
        <end position="270"/>
    </location>
</feature>
<dbReference type="GO" id="GO:0003676">
    <property type="term" value="F:nucleic acid binding"/>
    <property type="evidence" value="ECO:0007669"/>
    <property type="project" value="InterPro"/>
</dbReference>
<sequence length="624" mass="68297">MANSSPRFRLVADPSLGVSDLEACLTDFVKEYPESNNNKSLNFGEFLKLPPGMSWKSAANPAYLAKLSPLLCKYAKIAPNGVLPSKKHKIALESVDKSSGLQKSEKRSQSDFIDFCDDAIRMALSHYRALKNDVAKARLFRKADMSQQRSMEEVLSLLTGVSAEAEPVEAFEGTAQPLALVGRLGSSSSLDVEEVVTPGARRLMAEQSSLSSGHQQASASSGGLDPAQVFMSVLQKPGLEDSPDGPVVDEKVMTPEKKRPQAGNPSEGSPKLFLKGLLAIQDLDPEDRNVVAGLKDYKADLQKPPPKPKSKNKKPVAKAKAQAKGAAKKTAAKPKKDKIAKLAVEPEQEEQEEQEEQDDKEMDAPGKGAAAVAETANVAEVRSLPVAKSGRRGRPESELTWSERLNRFASRAYHQARDQAEAKGLSLAECKAAGSKASIKAREEFRQKFPKAEGSQMKKAKKGLRFGVSEFEIRQALWNTVGYKPDFVRIHRGGLNYTKNATCYAFVTFNTHKEAKLTVEYWNNQDVGLSPKPLVVEMATPRMNTYKAMEQAYPLPEELPKAEDETTNEAWCQIVVVPHVHKCHLYFGSVGTGDEIRELQAIQIQGQLAEGVAVLVILEEGEKP</sequence>
<dbReference type="Proteomes" id="UP000186817">
    <property type="component" value="Unassembled WGS sequence"/>
</dbReference>
<evidence type="ECO:0000256" key="1">
    <source>
        <dbReference type="SAM" id="MobiDB-lite"/>
    </source>
</evidence>
<feature type="compositionally biased region" description="Low complexity" evidence="1">
    <location>
        <begin position="207"/>
        <end position="224"/>
    </location>
</feature>
<dbReference type="OrthoDB" id="449323at2759"/>
<gene>
    <name evidence="2" type="ORF">AK812_SmicGene15089</name>
</gene>
<feature type="compositionally biased region" description="Basic and acidic residues" evidence="1">
    <location>
        <begin position="248"/>
        <end position="259"/>
    </location>
</feature>
<feature type="compositionally biased region" description="Basic residues" evidence="1">
    <location>
        <begin position="326"/>
        <end position="338"/>
    </location>
</feature>
<protein>
    <recommendedName>
        <fullName evidence="4">RRM domain-containing protein</fullName>
    </recommendedName>
</protein>
<reference evidence="2 3" key="1">
    <citation type="submission" date="2016-02" db="EMBL/GenBank/DDBJ databases">
        <title>Genome analysis of coral dinoflagellate symbionts highlights evolutionary adaptations to a symbiotic lifestyle.</title>
        <authorList>
            <person name="Aranda M."/>
            <person name="Li Y."/>
            <person name="Liew Y.J."/>
            <person name="Baumgarten S."/>
            <person name="Simakov O."/>
            <person name="Wilson M."/>
            <person name="Piel J."/>
            <person name="Ashoor H."/>
            <person name="Bougouffa S."/>
            <person name="Bajic V.B."/>
            <person name="Ryu T."/>
            <person name="Ravasi T."/>
            <person name="Bayer T."/>
            <person name="Micklem G."/>
            <person name="Kim H."/>
            <person name="Bhak J."/>
            <person name="Lajeunesse T.C."/>
            <person name="Voolstra C.R."/>
        </authorList>
    </citation>
    <scope>NUCLEOTIDE SEQUENCE [LARGE SCALE GENOMIC DNA]</scope>
    <source>
        <strain evidence="2 3">CCMP2467</strain>
    </source>
</reference>
<name>A0A1Q9E3Z8_SYMMI</name>
<organism evidence="2 3">
    <name type="scientific">Symbiodinium microadriaticum</name>
    <name type="common">Dinoflagellate</name>
    <name type="synonym">Zooxanthella microadriatica</name>
    <dbReference type="NCBI Taxonomy" id="2951"/>
    <lineage>
        <taxon>Eukaryota</taxon>
        <taxon>Sar</taxon>
        <taxon>Alveolata</taxon>
        <taxon>Dinophyceae</taxon>
        <taxon>Suessiales</taxon>
        <taxon>Symbiodiniaceae</taxon>
        <taxon>Symbiodinium</taxon>
    </lineage>
</organism>
<dbReference type="EMBL" id="LSRX01000272">
    <property type="protein sequence ID" value="OLQ02145.1"/>
    <property type="molecule type" value="Genomic_DNA"/>
</dbReference>
<evidence type="ECO:0008006" key="4">
    <source>
        <dbReference type="Google" id="ProtNLM"/>
    </source>
</evidence>
<comment type="caution">
    <text evidence="2">The sequence shown here is derived from an EMBL/GenBank/DDBJ whole genome shotgun (WGS) entry which is preliminary data.</text>
</comment>
<dbReference type="InterPro" id="IPR012677">
    <property type="entry name" value="Nucleotide-bd_a/b_plait_sf"/>
</dbReference>
<dbReference type="Gene3D" id="3.30.70.330">
    <property type="match status" value="1"/>
</dbReference>
<feature type="compositionally biased region" description="Acidic residues" evidence="1">
    <location>
        <begin position="346"/>
        <end position="361"/>
    </location>
</feature>
<feature type="region of interest" description="Disordered" evidence="1">
    <location>
        <begin position="297"/>
        <end position="376"/>
    </location>
</feature>
<evidence type="ECO:0000313" key="2">
    <source>
        <dbReference type="EMBL" id="OLQ02145.1"/>
    </source>
</evidence>
<evidence type="ECO:0000313" key="3">
    <source>
        <dbReference type="Proteomes" id="UP000186817"/>
    </source>
</evidence>
<dbReference type="InterPro" id="IPR035979">
    <property type="entry name" value="RBD_domain_sf"/>
</dbReference>
<feature type="region of interest" description="Disordered" evidence="1">
    <location>
        <begin position="205"/>
        <end position="224"/>
    </location>
</feature>